<dbReference type="GO" id="GO:0008643">
    <property type="term" value="P:carbohydrate transport"/>
    <property type="evidence" value="ECO:0007669"/>
    <property type="project" value="InterPro"/>
</dbReference>
<evidence type="ECO:0000256" key="4">
    <source>
        <dbReference type="ARBA" id="ARBA00022840"/>
    </source>
</evidence>
<reference evidence="8 9" key="1">
    <citation type="submission" date="2021-05" db="EMBL/GenBank/DDBJ databases">
        <title>Genetic and Functional Diversity in Clade A Lucinid endosymbionts from the Bahamas.</title>
        <authorList>
            <person name="Giani N.M."/>
            <person name="Engel A.S."/>
            <person name="Campbell B.J."/>
        </authorList>
    </citation>
    <scope>NUCLEOTIDE SEQUENCE [LARGE SCALE GENOMIC DNA]</scope>
    <source>
        <strain evidence="8">LUC16012Gg_MoonRockCtena</strain>
    </source>
</reference>
<dbReference type="InterPro" id="IPR047641">
    <property type="entry name" value="ABC_transpr_MalK/UgpC-like"/>
</dbReference>
<keyword evidence="5" id="KW-1278">Translocase</keyword>
<dbReference type="InterPro" id="IPR015855">
    <property type="entry name" value="ABC_transpr_MalK-like"/>
</dbReference>
<sequence length="382" mass="42106">MATIEFDNVCKSFGDGINAIHELNLKVDDGELMVLVGPSGCGKSTLLRMTAGLEEVSSGEIRIDDRVVNHTPPQQRNVAMVFQNYALYPHMTVRGNLEFPLRMQKQPANRIEASVKRIAEMLDLSPLLDRKPKALSGGQRQRVAMGRAIIREADIFLMDEPLSNLDARLRVEIRGEIAQLQRELAITTLYVTHDQAEAMTLGQRVAIIDQGLLQQVGSPQEIYERPNNSFVAGFIGSPGMNLIQASLSSERGEIGLRLGSKRLPLPQPVLASYPGLASHREERLLVGIRPHAIHLAHADSTQHLAARVCAVEAMGHETILHLDTELIMHANPKTAADKARENQPHLLVQLNGHHNFRVGDQLRIELGIGKLCFFDADGKAIG</sequence>
<dbReference type="InterPro" id="IPR027417">
    <property type="entry name" value="P-loop_NTPase"/>
</dbReference>
<keyword evidence="2" id="KW-1003">Cell membrane</keyword>
<protein>
    <submittedName>
        <fullName evidence="8">ABC transporter ATP-binding protein</fullName>
    </submittedName>
</protein>
<evidence type="ECO:0000313" key="9">
    <source>
        <dbReference type="Proteomes" id="UP000770889"/>
    </source>
</evidence>
<dbReference type="InterPro" id="IPR008995">
    <property type="entry name" value="Mo/tungstate-bd_C_term_dom"/>
</dbReference>
<dbReference type="GO" id="GO:0005524">
    <property type="term" value="F:ATP binding"/>
    <property type="evidence" value="ECO:0007669"/>
    <property type="project" value="UniProtKB-KW"/>
</dbReference>
<evidence type="ECO:0000256" key="3">
    <source>
        <dbReference type="ARBA" id="ARBA00022741"/>
    </source>
</evidence>
<dbReference type="Proteomes" id="UP000770889">
    <property type="component" value="Unassembled WGS sequence"/>
</dbReference>
<dbReference type="NCBIfam" id="NF008653">
    <property type="entry name" value="PRK11650.1"/>
    <property type="match status" value="1"/>
</dbReference>
<evidence type="ECO:0000256" key="1">
    <source>
        <dbReference type="ARBA" id="ARBA00022448"/>
    </source>
</evidence>
<dbReference type="GO" id="GO:0055052">
    <property type="term" value="C:ATP-binding cassette (ABC) transporter complex, substrate-binding subunit-containing"/>
    <property type="evidence" value="ECO:0007669"/>
    <property type="project" value="TreeGrafter"/>
</dbReference>
<dbReference type="GO" id="GO:0016887">
    <property type="term" value="F:ATP hydrolysis activity"/>
    <property type="evidence" value="ECO:0007669"/>
    <property type="project" value="InterPro"/>
</dbReference>
<keyword evidence="1" id="KW-0813">Transport</keyword>
<dbReference type="Pfam" id="PF00005">
    <property type="entry name" value="ABC_tran"/>
    <property type="match status" value="1"/>
</dbReference>
<evidence type="ECO:0000256" key="5">
    <source>
        <dbReference type="ARBA" id="ARBA00022967"/>
    </source>
</evidence>
<dbReference type="EMBL" id="JAHHGM010000007">
    <property type="protein sequence ID" value="MBT2989247.1"/>
    <property type="molecule type" value="Genomic_DNA"/>
</dbReference>
<dbReference type="SUPFAM" id="SSF52540">
    <property type="entry name" value="P-loop containing nucleoside triphosphate hydrolases"/>
    <property type="match status" value="1"/>
</dbReference>
<dbReference type="GO" id="GO:0140359">
    <property type="term" value="F:ABC-type transporter activity"/>
    <property type="evidence" value="ECO:0007669"/>
    <property type="project" value="InterPro"/>
</dbReference>
<dbReference type="InterPro" id="IPR003439">
    <property type="entry name" value="ABC_transporter-like_ATP-bd"/>
</dbReference>
<dbReference type="Gene3D" id="3.40.50.300">
    <property type="entry name" value="P-loop containing nucleotide triphosphate hydrolases"/>
    <property type="match status" value="1"/>
</dbReference>
<feature type="domain" description="ABC transporter" evidence="7">
    <location>
        <begin position="4"/>
        <end position="235"/>
    </location>
</feature>
<proteinExistence type="predicted"/>
<keyword evidence="6" id="KW-0472">Membrane</keyword>
<evidence type="ECO:0000256" key="2">
    <source>
        <dbReference type="ARBA" id="ARBA00022475"/>
    </source>
</evidence>
<organism evidence="8 9">
    <name type="scientific">Candidatus Thiodiazotropha taylori</name>
    <dbReference type="NCBI Taxonomy" id="2792791"/>
    <lineage>
        <taxon>Bacteria</taxon>
        <taxon>Pseudomonadati</taxon>
        <taxon>Pseudomonadota</taxon>
        <taxon>Gammaproteobacteria</taxon>
        <taxon>Chromatiales</taxon>
        <taxon>Sedimenticolaceae</taxon>
        <taxon>Candidatus Thiodiazotropha</taxon>
    </lineage>
</organism>
<dbReference type="Pfam" id="PF17912">
    <property type="entry name" value="OB_MalK"/>
    <property type="match status" value="1"/>
</dbReference>
<evidence type="ECO:0000256" key="6">
    <source>
        <dbReference type="ARBA" id="ARBA00023136"/>
    </source>
</evidence>
<dbReference type="PANTHER" id="PTHR43875">
    <property type="entry name" value="MALTODEXTRIN IMPORT ATP-BINDING PROTEIN MSMX"/>
    <property type="match status" value="1"/>
</dbReference>
<dbReference type="SUPFAM" id="SSF50331">
    <property type="entry name" value="MOP-like"/>
    <property type="match status" value="1"/>
</dbReference>
<dbReference type="CDD" id="cd03301">
    <property type="entry name" value="ABC_MalK_N"/>
    <property type="match status" value="1"/>
</dbReference>
<dbReference type="PROSITE" id="PS50893">
    <property type="entry name" value="ABC_TRANSPORTER_2"/>
    <property type="match status" value="1"/>
</dbReference>
<dbReference type="PANTHER" id="PTHR43875:SF15">
    <property type="entry name" value="TREHALOSE IMPORT ATP-BINDING PROTEIN SUGC"/>
    <property type="match status" value="1"/>
</dbReference>
<name>A0A944MD60_9GAMM</name>
<accession>A0A944MD60</accession>
<keyword evidence="3" id="KW-0547">Nucleotide-binding</keyword>
<gene>
    <name evidence="8" type="ORF">KME65_09810</name>
</gene>
<dbReference type="PROSITE" id="PS00211">
    <property type="entry name" value="ABC_TRANSPORTER_1"/>
    <property type="match status" value="1"/>
</dbReference>
<dbReference type="Gene3D" id="2.40.50.140">
    <property type="entry name" value="Nucleic acid-binding proteins"/>
    <property type="match status" value="1"/>
</dbReference>
<comment type="caution">
    <text evidence="8">The sequence shown here is derived from an EMBL/GenBank/DDBJ whole genome shotgun (WGS) entry which is preliminary data.</text>
</comment>
<keyword evidence="4 8" id="KW-0067">ATP-binding</keyword>
<dbReference type="AlphaFoldDB" id="A0A944MD60"/>
<dbReference type="SMART" id="SM00382">
    <property type="entry name" value="AAA"/>
    <property type="match status" value="1"/>
</dbReference>
<dbReference type="InterPro" id="IPR017871">
    <property type="entry name" value="ABC_transporter-like_CS"/>
</dbReference>
<dbReference type="InterPro" id="IPR012340">
    <property type="entry name" value="NA-bd_OB-fold"/>
</dbReference>
<evidence type="ECO:0000259" key="7">
    <source>
        <dbReference type="PROSITE" id="PS50893"/>
    </source>
</evidence>
<dbReference type="InterPro" id="IPR003593">
    <property type="entry name" value="AAA+_ATPase"/>
</dbReference>
<dbReference type="FunFam" id="3.40.50.300:FF:000042">
    <property type="entry name" value="Maltose/maltodextrin ABC transporter, ATP-binding protein"/>
    <property type="match status" value="1"/>
</dbReference>
<dbReference type="Gene3D" id="2.40.50.100">
    <property type="match status" value="1"/>
</dbReference>
<dbReference type="InterPro" id="IPR040582">
    <property type="entry name" value="OB_MalK-like"/>
</dbReference>
<evidence type="ECO:0000313" key="8">
    <source>
        <dbReference type="EMBL" id="MBT2989247.1"/>
    </source>
</evidence>